<keyword evidence="5 6" id="KW-0472">Membrane</keyword>
<name>A0A172TUV3_9BACT</name>
<dbReference type="EMBL" id="CP011390">
    <property type="protein sequence ID" value="ANE50517.1"/>
    <property type="molecule type" value="Genomic_DNA"/>
</dbReference>
<dbReference type="GO" id="GO:0045454">
    <property type="term" value="P:cell redox homeostasis"/>
    <property type="evidence" value="ECO:0007669"/>
    <property type="project" value="TreeGrafter"/>
</dbReference>
<dbReference type="Pfam" id="PF13899">
    <property type="entry name" value="Thioredoxin_7"/>
    <property type="match status" value="1"/>
</dbReference>
<feature type="transmembrane region" description="Helical" evidence="6">
    <location>
        <begin position="346"/>
        <end position="370"/>
    </location>
</feature>
<accession>A0A172TUV3</accession>
<dbReference type="GO" id="GO:0016020">
    <property type="term" value="C:membrane"/>
    <property type="evidence" value="ECO:0007669"/>
    <property type="project" value="UniProtKB-SubCell"/>
</dbReference>
<keyword evidence="7" id="KW-0732">Signal</keyword>
<feature type="chain" id="PRO_5008001196" evidence="7">
    <location>
        <begin position="22"/>
        <end position="652"/>
    </location>
</feature>
<dbReference type="PATRIC" id="fig|1492898.3.peg.1807"/>
<feature type="transmembrane region" description="Helical" evidence="6">
    <location>
        <begin position="382"/>
        <end position="400"/>
    </location>
</feature>
<evidence type="ECO:0000256" key="2">
    <source>
        <dbReference type="ARBA" id="ARBA00022692"/>
    </source>
</evidence>
<evidence type="ECO:0000313" key="10">
    <source>
        <dbReference type="Proteomes" id="UP000077177"/>
    </source>
</evidence>
<feature type="transmembrane region" description="Helical" evidence="6">
    <location>
        <begin position="454"/>
        <end position="472"/>
    </location>
</feature>
<proteinExistence type="predicted"/>
<dbReference type="Pfam" id="PF02683">
    <property type="entry name" value="DsbD_TM"/>
    <property type="match status" value="1"/>
</dbReference>
<sequence>MRPLLRFFLALGILLSVGLNAFSQDSAAVQWQVTSKKISDKEYELKFVTNGPNGWQLYAPNQVLSEVATTELQFSDSAIQSTGAFKDSGAVKTEKSIIFEGTQVKVYEGATAWTQRVHITGDVPATLQGVLSYTYGKNDEFYPATPFSFSVPLEGGVSASTRIKINTIDIKNPVTPYGDDEAADKSLWAIFLLGFVGGLIALVTPCVFPLIPLTVSFFTKRSGTRKKGIRNALGYGLCIFAIYAFLSTPFHLLDTTDPEILNNISTNVWLNLTFFVVFIVFALSFFGFYEIGLPSSFANKVDEKSGIGDFAGIFFMALTLAIVSFSCTGPILGSLLAGALTNNGGAWQLTAGMSGFGLGLALPFALFALFPHWLQSLPKSGGWLTSVKVVLGFLELAMAIKFLSNADLVKQWGLLKREVFIAIWIGIGIAIVLYLLGIIRFAHDSKPKMTKTRWAFVVLFGAATLYLIPGVTNTKAANLSLISGFPPPLSYSLYERKIAIKPIHNDYEGALELARKQGKPVLIDFTGWACVNCRRMEENVWIDPEVEQLMKNEFVVVSLYVDERQKLPAAQQIEYTTKSGDKKPIITVGDKWATFQSENFNAVSQPQYAIISPDEKALTKTKAYTPSPSAFREWLEKGLEAYKKANSGVSKR</sequence>
<dbReference type="GO" id="GO:0017004">
    <property type="term" value="P:cytochrome complex assembly"/>
    <property type="evidence" value="ECO:0007669"/>
    <property type="project" value="UniProtKB-KW"/>
</dbReference>
<gene>
    <name evidence="9" type="ORF">SY85_08405</name>
</gene>
<feature type="transmembrane region" description="Helical" evidence="6">
    <location>
        <begin position="232"/>
        <end position="253"/>
    </location>
</feature>
<comment type="subcellular location">
    <subcellularLocation>
        <location evidence="1">Membrane</location>
        <topology evidence="1">Multi-pass membrane protein</topology>
    </subcellularLocation>
</comment>
<dbReference type="GO" id="GO:0015035">
    <property type="term" value="F:protein-disulfide reductase activity"/>
    <property type="evidence" value="ECO:0007669"/>
    <property type="project" value="TreeGrafter"/>
</dbReference>
<dbReference type="PANTHER" id="PTHR32234:SF0">
    <property type="entry name" value="THIOL:DISULFIDE INTERCHANGE PROTEIN DSBD"/>
    <property type="match status" value="1"/>
</dbReference>
<feature type="signal peptide" evidence="7">
    <location>
        <begin position="1"/>
        <end position="21"/>
    </location>
</feature>
<dbReference type="STRING" id="1492898.SY85_08405"/>
<dbReference type="PANTHER" id="PTHR32234">
    <property type="entry name" value="THIOL:DISULFIDE INTERCHANGE PROTEIN DSBD"/>
    <property type="match status" value="1"/>
</dbReference>
<dbReference type="KEGG" id="fla:SY85_08405"/>
<evidence type="ECO:0000256" key="5">
    <source>
        <dbReference type="ARBA" id="ARBA00023136"/>
    </source>
</evidence>
<feature type="transmembrane region" description="Helical" evidence="6">
    <location>
        <begin position="310"/>
        <end position="340"/>
    </location>
</feature>
<dbReference type="Gene3D" id="3.40.30.10">
    <property type="entry name" value="Glutaredoxin"/>
    <property type="match status" value="1"/>
</dbReference>
<dbReference type="InterPro" id="IPR036249">
    <property type="entry name" value="Thioredoxin-like_sf"/>
</dbReference>
<evidence type="ECO:0000256" key="7">
    <source>
        <dbReference type="SAM" id="SignalP"/>
    </source>
</evidence>
<dbReference type="InterPro" id="IPR003834">
    <property type="entry name" value="Cyt_c_assmbl_TM_dom"/>
</dbReference>
<feature type="transmembrane region" description="Helical" evidence="6">
    <location>
        <begin position="420"/>
        <end position="442"/>
    </location>
</feature>
<dbReference type="Proteomes" id="UP000077177">
    <property type="component" value="Chromosome"/>
</dbReference>
<reference evidence="9 10" key="2">
    <citation type="journal article" date="2016" name="Int. J. Syst. Evol. Microbiol.">
        <title>Flavisolibacter tropicus sp. nov., isolated from tropical soil.</title>
        <authorList>
            <person name="Lee J.J."/>
            <person name="Kang M.S."/>
            <person name="Kim G.S."/>
            <person name="Lee C.S."/>
            <person name="Lim S."/>
            <person name="Lee J."/>
            <person name="Roh S.H."/>
            <person name="Kang H."/>
            <person name="Ha J.M."/>
            <person name="Bae S."/>
            <person name="Jung H.Y."/>
            <person name="Kim M.K."/>
        </authorList>
    </citation>
    <scope>NUCLEOTIDE SEQUENCE [LARGE SCALE GENOMIC DNA]</scope>
    <source>
        <strain evidence="9 10">LCS9</strain>
    </source>
</reference>
<feature type="transmembrane region" description="Helical" evidence="6">
    <location>
        <begin position="187"/>
        <end position="211"/>
    </location>
</feature>
<dbReference type="AlphaFoldDB" id="A0A172TUV3"/>
<evidence type="ECO:0000313" key="9">
    <source>
        <dbReference type="EMBL" id="ANE50517.1"/>
    </source>
</evidence>
<evidence type="ECO:0000256" key="3">
    <source>
        <dbReference type="ARBA" id="ARBA00022748"/>
    </source>
</evidence>
<keyword evidence="3" id="KW-0201">Cytochrome c-type biogenesis</keyword>
<dbReference type="RefSeq" id="WP_066403499.1">
    <property type="nucleotide sequence ID" value="NZ_CP011390.1"/>
</dbReference>
<protein>
    <submittedName>
        <fullName evidence="9">Cytochrome C biogenesis protein</fullName>
    </submittedName>
</protein>
<keyword evidence="10" id="KW-1185">Reference proteome</keyword>
<dbReference type="OrthoDB" id="9811036at2"/>
<keyword evidence="2 6" id="KW-0812">Transmembrane</keyword>
<feature type="domain" description="Cytochrome C biogenesis protein transmembrane" evidence="8">
    <location>
        <begin position="188"/>
        <end position="404"/>
    </location>
</feature>
<dbReference type="SUPFAM" id="SSF52833">
    <property type="entry name" value="Thioredoxin-like"/>
    <property type="match status" value="1"/>
</dbReference>
<evidence type="ECO:0000256" key="1">
    <source>
        <dbReference type="ARBA" id="ARBA00004141"/>
    </source>
</evidence>
<keyword evidence="4 6" id="KW-1133">Transmembrane helix</keyword>
<evidence type="ECO:0000259" key="8">
    <source>
        <dbReference type="Pfam" id="PF02683"/>
    </source>
</evidence>
<evidence type="ECO:0000256" key="6">
    <source>
        <dbReference type="SAM" id="Phobius"/>
    </source>
</evidence>
<reference evidence="10" key="1">
    <citation type="submission" date="2015-01" db="EMBL/GenBank/DDBJ databases">
        <title>Flavisolibacter sp./LCS9/ whole genome sequencing.</title>
        <authorList>
            <person name="Kim M.K."/>
            <person name="Srinivasan S."/>
            <person name="Lee J.-J."/>
        </authorList>
    </citation>
    <scope>NUCLEOTIDE SEQUENCE [LARGE SCALE GENOMIC DNA]</scope>
    <source>
        <strain evidence="10">LCS9</strain>
    </source>
</reference>
<evidence type="ECO:0000256" key="4">
    <source>
        <dbReference type="ARBA" id="ARBA00022989"/>
    </source>
</evidence>
<feature type="transmembrane region" description="Helical" evidence="6">
    <location>
        <begin position="268"/>
        <end position="289"/>
    </location>
</feature>
<organism evidence="9 10">
    <name type="scientific">Flavisolibacter tropicus</name>
    <dbReference type="NCBI Taxonomy" id="1492898"/>
    <lineage>
        <taxon>Bacteria</taxon>
        <taxon>Pseudomonadati</taxon>
        <taxon>Bacteroidota</taxon>
        <taxon>Chitinophagia</taxon>
        <taxon>Chitinophagales</taxon>
        <taxon>Chitinophagaceae</taxon>
        <taxon>Flavisolibacter</taxon>
    </lineage>
</organism>